<name>A0ABN1H399_9ACTN</name>
<evidence type="ECO:0000256" key="1">
    <source>
        <dbReference type="ARBA" id="ARBA00005417"/>
    </source>
</evidence>
<dbReference type="Pfam" id="PF00005">
    <property type="entry name" value="ABC_tran"/>
    <property type="match status" value="1"/>
</dbReference>
<comment type="similarity">
    <text evidence="1">Belongs to the ABC transporter superfamily.</text>
</comment>
<dbReference type="SMART" id="SM00382">
    <property type="entry name" value="AAA"/>
    <property type="match status" value="1"/>
</dbReference>
<proteinExistence type="inferred from homology"/>
<feature type="domain" description="ABC transporter" evidence="6">
    <location>
        <begin position="2"/>
        <end position="230"/>
    </location>
</feature>
<protein>
    <submittedName>
        <fullName evidence="7">ABC transporter ATP-binding protein</fullName>
    </submittedName>
</protein>
<evidence type="ECO:0000256" key="4">
    <source>
        <dbReference type="ARBA" id="ARBA00022840"/>
    </source>
</evidence>
<organism evidence="7 8">
    <name type="scientific">Sporichthya brevicatena</name>
    <dbReference type="NCBI Taxonomy" id="171442"/>
    <lineage>
        <taxon>Bacteria</taxon>
        <taxon>Bacillati</taxon>
        <taxon>Actinomycetota</taxon>
        <taxon>Actinomycetes</taxon>
        <taxon>Sporichthyales</taxon>
        <taxon>Sporichthyaceae</taxon>
        <taxon>Sporichthya</taxon>
    </lineage>
</organism>
<dbReference type="SUPFAM" id="SSF52540">
    <property type="entry name" value="P-loop containing nucleoside triphosphate hydrolases"/>
    <property type="match status" value="1"/>
</dbReference>
<keyword evidence="8" id="KW-1185">Reference proteome</keyword>
<sequence>MFALDGITAGYGGTTVLRDVSVRVPDGAVVALLGPNGAGKTTLLRVASGLLRPTGGRVLLDGADVTTQTPHALCARGVCHVPEGRGVFPSLTVRDNLVLLSKAGTEAESLERAVTAFPRLGERLNQLAGTMSGGEQQMLALARTYMQRPRVVLLDEVSMGLAPTIVDEIFAFLARLSAEGASLLLVEQYVTRALEAADFVFLLNRGQIAFAGEVGEVDVAALAAEYVGGGRG</sequence>
<comment type="caution">
    <text evidence="7">The sequence shown here is derived from an EMBL/GenBank/DDBJ whole genome shotgun (WGS) entry which is preliminary data.</text>
</comment>
<dbReference type="Gene3D" id="3.40.50.300">
    <property type="entry name" value="P-loop containing nucleotide triphosphate hydrolases"/>
    <property type="match status" value="1"/>
</dbReference>
<dbReference type="PANTHER" id="PTHR43820">
    <property type="entry name" value="HIGH-AFFINITY BRANCHED-CHAIN AMINO ACID TRANSPORT ATP-BINDING PROTEIN LIVF"/>
    <property type="match status" value="1"/>
</dbReference>
<dbReference type="EMBL" id="BAAAHE010000030">
    <property type="protein sequence ID" value="GAA0627799.1"/>
    <property type="molecule type" value="Genomic_DNA"/>
</dbReference>
<evidence type="ECO:0000256" key="3">
    <source>
        <dbReference type="ARBA" id="ARBA00022741"/>
    </source>
</evidence>
<accession>A0ABN1H399</accession>
<keyword evidence="4 7" id="KW-0067">ATP-binding</keyword>
<dbReference type="InterPro" id="IPR052156">
    <property type="entry name" value="BCAA_Transport_ATP-bd_LivF"/>
</dbReference>
<dbReference type="InterPro" id="IPR003439">
    <property type="entry name" value="ABC_transporter-like_ATP-bd"/>
</dbReference>
<dbReference type="CDD" id="cd03224">
    <property type="entry name" value="ABC_TM1139_LivF_branched"/>
    <property type="match status" value="1"/>
</dbReference>
<evidence type="ECO:0000313" key="8">
    <source>
        <dbReference type="Proteomes" id="UP001500957"/>
    </source>
</evidence>
<dbReference type="Proteomes" id="UP001500957">
    <property type="component" value="Unassembled WGS sequence"/>
</dbReference>
<keyword evidence="5" id="KW-0029">Amino-acid transport</keyword>
<dbReference type="GO" id="GO:0005524">
    <property type="term" value="F:ATP binding"/>
    <property type="evidence" value="ECO:0007669"/>
    <property type="project" value="UniProtKB-KW"/>
</dbReference>
<dbReference type="PANTHER" id="PTHR43820:SF4">
    <property type="entry name" value="HIGH-AFFINITY BRANCHED-CHAIN AMINO ACID TRANSPORT ATP-BINDING PROTEIN LIVF"/>
    <property type="match status" value="1"/>
</dbReference>
<reference evidence="7 8" key="1">
    <citation type="journal article" date="2019" name="Int. J. Syst. Evol. Microbiol.">
        <title>The Global Catalogue of Microorganisms (GCM) 10K type strain sequencing project: providing services to taxonomists for standard genome sequencing and annotation.</title>
        <authorList>
            <consortium name="The Broad Institute Genomics Platform"/>
            <consortium name="The Broad Institute Genome Sequencing Center for Infectious Disease"/>
            <person name="Wu L."/>
            <person name="Ma J."/>
        </authorList>
    </citation>
    <scope>NUCLEOTIDE SEQUENCE [LARGE SCALE GENOMIC DNA]</scope>
    <source>
        <strain evidence="7 8">JCM 10671</strain>
    </source>
</reference>
<dbReference type="InterPro" id="IPR017871">
    <property type="entry name" value="ABC_transporter-like_CS"/>
</dbReference>
<dbReference type="PROSITE" id="PS00211">
    <property type="entry name" value="ABC_TRANSPORTER_1"/>
    <property type="match status" value="1"/>
</dbReference>
<evidence type="ECO:0000256" key="2">
    <source>
        <dbReference type="ARBA" id="ARBA00022448"/>
    </source>
</evidence>
<dbReference type="PROSITE" id="PS50893">
    <property type="entry name" value="ABC_TRANSPORTER_2"/>
    <property type="match status" value="1"/>
</dbReference>
<evidence type="ECO:0000256" key="5">
    <source>
        <dbReference type="ARBA" id="ARBA00022970"/>
    </source>
</evidence>
<dbReference type="InterPro" id="IPR003593">
    <property type="entry name" value="AAA+_ATPase"/>
</dbReference>
<gene>
    <name evidence="7" type="ORF">GCM10009547_34250</name>
</gene>
<evidence type="ECO:0000313" key="7">
    <source>
        <dbReference type="EMBL" id="GAA0627799.1"/>
    </source>
</evidence>
<dbReference type="InterPro" id="IPR027417">
    <property type="entry name" value="P-loop_NTPase"/>
</dbReference>
<keyword evidence="3" id="KW-0547">Nucleotide-binding</keyword>
<dbReference type="RefSeq" id="WP_344606951.1">
    <property type="nucleotide sequence ID" value="NZ_BAAAHE010000030.1"/>
</dbReference>
<keyword evidence="2" id="KW-0813">Transport</keyword>
<evidence type="ECO:0000259" key="6">
    <source>
        <dbReference type="PROSITE" id="PS50893"/>
    </source>
</evidence>